<feature type="transmembrane region" description="Helical" evidence="7">
    <location>
        <begin position="246"/>
        <end position="271"/>
    </location>
</feature>
<dbReference type="EMBL" id="CP138854">
    <property type="protein sequence ID" value="WPJ88384.1"/>
    <property type="molecule type" value="Genomic_DNA"/>
</dbReference>
<evidence type="ECO:0000256" key="4">
    <source>
        <dbReference type="ARBA" id="ARBA00022989"/>
    </source>
</evidence>
<feature type="transmembrane region" description="Helical" evidence="7">
    <location>
        <begin position="221"/>
        <end position="240"/>
    </location>
</feature>
<evidence type="ECO:0000256" key="7">
    <source>
        <dbReference type="SAM" id="Phobius"/>
    </source>
</evidence>
<name>A0ABZ0RAF3_9ACTO</name>
<feature type="transmembrane region" description="Helical" evidence="7">
    <location>
        <begin position="72"/>
        <end position="95"/>
    </location>
</feature>
<reference evidence="8 9" key="1">
    <citation type="submission" date="2023-10" db="EMBL/GenBank/DDBJ databases">
        <authorList>
            <person name="Choi B."/>
        </authorList>
    </citation>
    <scope>NUCLEOTIDE SEQUENCE [LARGE SCALE GENOMIC DNA]</scope>
    <source>
        <strain evidence="8 9">UMB5448B</strain>
    </source>
</reference>
<evidence type="ECO:0000256" key="3">
    <source>
        <dbReference type="ARBA" id="ARBA00022692"/>
    </source>
</evidence>
<dbReference type="PANTHER" id="PTHR43652:SF6">
    <property type="entry name" value="ARGININE REPRESSOR"/>
    <property type="match status" value="1"/>
</dbReference>
<feature type="transmembrane region" description="Helical" evidence="7">
    <location>
        <begin position="492"/>
        <end position="514"/>
    </location>
</feature>
<keyword evidence="3 7" id="KW-0812">Transmembrane</keyword>
<feature type="transmembrane region" description="Helical" evidence="7">
    <location>
        <begin position="421"/>
        <end position="442"/>
    </location>
</feature>
<dbReference type="PANTHER" id="PTHR43652">
    <property type="entry name" value="BASIC AMINO ACID ANTIPORTER YFCC-RELATED"/>
    <property type="match status" value="1"/>
</dbReference>
<organism evidence="8 9">
    <name type="scientific">Schaalia turicensis</name>
    <dbReference type="NCBI Taxonomy" id="131111"/>
    <lineage>
        <taxon>Bacteria</taxon>
        <taxon>Bacillati</taxon>
        <taxon>Actinomycetota</taxon>
        <taxon>Actinomycetes</taxon>
        <taxon>Actinomycetales</taxon>
        <taxon>Actinomycetaceae</taxon>
        <taxon>Schaalia</taxon>
    </lineage>
</organism>
<comment type="subcellular location">
    <subcellularLocation>
        <location evidence="1">Cell membrane</location>
        <topology evidence="1">Multi-pass membrane protein</topology>
    </subcellularLocation>
</comment>
<feature type="transmembrane region" description="Helical" evidence="7">
    <location>
        <begin position="551"/>
        <end position="573"/>
    </location>
</feature>
<dbReference type="InterPro" id="IPR051679">
    <property type="entry name" value="DASS-Related_Transporters"/>
</dbReference>
<evidence type="ECO:0000313" key="8">
    <source>
        <dbReference type="EMBL" id="WPJ88384.1"/>
    </source>
</evidence>
<evidence type="ECO:0000313" key="9">
    <source>
        <dbReference type="Proteomes" id="UP001323411"/>
    </source>
</evidence>
<feature type="transmembrane region" description="Helical" evidence="7">
    <location>
        <begin position="278"/>
        <end position="296"/>
    </location>
</feature>
<protein>
    <submittedName>
        <fullName evidence="8">YfcC family protein</fullName>
    </submittedName>
</protein>
<evidence type="ECO:0000256" key="2">
    <source>
        <dbReference type="ARBA" id="ARBA00022475"/>
    </source>
</evidence>
<evidence type="ECO:0000256" key="6">
    <source>
        <dbReference type="SAM" id="MobiDB-lite"/>
    </source>
</evidence>
<feature type="transmembrane region" description="Helical" evidence="7">
    <location>
        <begin position="365"/>
        <end position="386"/>
    </location>
</feature>
<dbReference type="Proteomes" id="UP001323411">
    <property type="component" value="Chromosome"/>
</dbReference>
<dbReference type="RefSeq" id="WP_016443243.1">
    <property type="nucleotide sequence ID" value="NZ_CP138854.1"/>
</dbReference>
<feature type="region of interest" description="Disordered" evidence="6">
    <location>
        <begin position="1"/>
        <end position="68"/>
    </location>
</feature>
<keyword evidence="9" id="KW-1185">Reference proteome</keyword>
<feature type="transmembrane region" description="Helical" evidence="7">
    <location>
        <begin position="302"/>
        <end position="320"/>
    </location>
</feature>
<feature type="transmembrane region" description="Helical" evidence="7">
    <location>
        <begin position="182"/>
        <end position="200"/>
    </location>
</feature>
<dbReference type="Pfam" id="PF03606">
    <property type="entry name" value="DcuC"/>
    <property type="match status" value="1"/>
</dbReference>
<feature type="compositionally biased region" description="Basic and acidic residues" evidence="6">
    <location>
        <begin position="24"/>
        <end position="35"/>
    </location>
</feature>
<feature type="transmembrane region" description="Helical" evidence="7">
    <location>
        <begin position="520"/>
        <end position="539"/>
    </location>
</feature>
<evidence type="ECO:0000256" key="5">
    <source>
        <dbReference type="ARBA" id="ARBA00023136"/>
    </source>
</evidence>
<gene>
    <name evidence="8" type="ORF">R0V15_05785</name>
</gene>
<sequence>MTTRTNDATAGNGAGGMDNNLAPDGREHRSGREDAAGVVVADNESEAVTAGSGAPGDGDSGAKKTRKKRRGITIPGAFTILFFLTIVAAIATWLVPAGSYAKLSYSSDTGTFSVLSPHGDTTEYPGTQETLSELGMDIDISQFTSGALNKPISVPGSYESLEQNPASVSDIPVAMVHGTIEAVDIMVFIFVLGGLIGVVRKTGAFESGLIALTKKTKGHEFLLVFAVAVFMVVGGSLCGLEEEAVAFYPILVPIFLAMGYDSIICVGAIFLAGSMGTTFSTINPFSVVIASNAAGIPFTDGIIWRVGGCIVGAIVVVWYLHRYAKMIKKDFTKSYVYEDHEAFEKQWAMTTHSDDVPAFNWQKKLILVLFVSAFPIMVWGVMAMGWWFPTMAASFLTITIAVMAISLFGKDRLNEKQLTDAFIEGSSSLVGVSLIIGLARGINIVMNDGLISDSLLHSATNLVSGMSGPLFIIIMLLIFFVLGFVVPSSSGLAVLAMPIMAPLADAVGIPRWIIVCAYQWGQYAMLFLAPTGLVMATLQMLDMKYQHWFRFVWPMVLFVLGFGGAACVAQVLIYGA</sequence>
<accession>A0ABZ0RAF3</accession>
<keyword evidence="4 7" id="KW-1133">Transmembrane helix</keyword>
<keyword evidence="2" id="KW-1003">Cell membrane</keyword>
<feature type="transmembrane region" description="Helical" evidence="7">
    <location>
        <begin position="392"/>
        <end position="409"/>
    </location>
</feature>
<keyword evidence="5 7" id="KW-0472">Membrane</keyword>
<evidence type="ECO:0000256" key="1">
    <source>
        <dbReference type="ARBA" id="ARBA00004651"/>
    </source>
</evidence>
<feature type="transmembrane region" description="Helical" evidence="7">
    <location>
        <begin position="462"/>
        <end position="485"/>
    </location>
</feature>
<proteinExistence type="predicted"/>
<feature type="compositionally biased region" description="Low complexity" evidence="6">
    <location>
        <begin position="1"/>
        <end position="22"/>
    </location>
</feature>
<dbReference type="InterPro" id="IPR018385">
    <property type="entry name" value="C4_dicarb_anaerob_car-like"/>
</dbReference>